<gene>
    <name evidence="2" type="ORF">M0812_06437</name>
</gene>
<protein>
    <submittedName>
        <fullName evidence="2">Uncharacterized protein</fullName>
    </submittedName>
</protein>
<dbReference type="EMBL" id="JANTQA010000012">
    <property type="protein sequence ID" value="KAJ3450267.1"/>
    <property type="molecule type" value="Genomic_DNA"/>
</dbReference>
<dbReference type="Proteomes" id="UP001146793">
    <property type="component" value="Unassembled WGS sequence"/>
</dbReference>
<evidence type="ECO:0000313" key="3">
    <source>
        <dbReference type="Proteomes" id="UP001146793"/>
    </source>
</evidence>
<proteinExistence type="predicted"/>
<evidence type="ECO:0000313" key="2">
    <source>
        <dbReference type="EMBL" id="KAJ3450267.1"/>
    </source>
</evidence>
<accession>A0AAV8A802</accession>
<comment type="caution">
    <text evidence="2">The sequence shown here is derived from an EMBL/GenBank/DDBJ whole genome shotgun (WGS) entry which is preliminary data.</text>
</comment>
<reference evidence="2" key="1">
    <citation type="submission" date="2022-08" db="EMBL/GenBank/DDBJ databases">
        <title>Novel sulphate-reducing endosymbionts in the free-living metamonad Anaeramoeba.</title>
        <authorList>
            <person name="Jerlstrom-Hultqvist J."/>
            <person name="Cepicka I."/>
            <person name="Gallot-Lavallee L."/>
            <person name="Salas-Leiva D."/>
            <person name="Curtis B.A."/>
            <person name="Zahonova K."/>
            <person name="Pipaliya S."/>
            <person name="Dacks J."/>
            <person name="Roger A.J."/>
        </authorList>
    </citation>
    <scope>NUCLEOTIDE SEQUENCE</scope>
    <source>
        <strain evidence="2">Busselton2</strain>
    </source>
</reference>
<name>A0AAV8A802_9EUKA</name>
<feature type="compositionally biased region" description="Basic and acidic residues" evidence="1">
    <location>
        <begin position="46"/>
        <end position="55"/>
    </location>
</feature>
<feature type="region of interest" description="Disordered" evidence="1">
    <location>
        <begin position="46"/>
        <end position="86"/>
    </location>
</feature>
<organism evidence="2 3">
    <name type="scientific">Anaeramoeba flamelloides</name>
    <dbReference type="NCBI Taxonomy" id="1746091"/>
    <lineage>
        <taxon>Eukaryota</taxon>
        <taxon>Metamonada</taxon>
        <taxon>Anaeramoebidae</taxon>
        <taxon>Anaeramoeba</taxon>
    </lineage>
</organism>
<dbReference type="AlphaFoldDB" id="A0AAV8A802"/>
<feature type="compositionally biased region" description="Polar residues" evidence="1">
    <location>
        <begin position="63"/>
        <end position="77"/>
    </location>
</feature>
<sequence>MFHSSFSTPSIHSNLLFKLTELESLGIKVSPDLLFNEAYCDNQKKKIQDQQEKKTNNKTNKNFVNPIQNEQNTNHLQSKQRKSEVNKNLKLSYLDKNNSYDSKGSTTMITKKKHKSQKKRKQITQIMKRRNQYLKTVLGDYRKQEEKIYSPMQLQRMRRRNQFSKQEKIFAFKIPQNKTQNIFFHKSFSQDFY</sequence>
<evidence type="ECO:0000256" key="1">
    <source>
        <dbReference type="SAM" id="MobiDB-lite"/>
    </source>
</evidence>